<evidence type="ECO:0000256" key="1">
    <source>
        <dbReference type="ARBA" id="ARBA00004123"/>
    </source>
</evidence>
<keyword evidence="3" id="KW-0479">Metal-binding</keyword>
<dbReference type="SMART" id="SM00385">
    <property type="entry name" value="CYCLIN"/>
    <property type="match status" value="2"/>
</dbReference>
<evidence type="ECO:0000256" key="2">
    <source>
        <dbReference type="ARBA" id="ARBA00010857"/>
    </source>
</evidence>
<evidence type="ECO:0000256" key="3">
    <source>
        <dbReference type="ARBA" id="ARBA00022723"/>
    </source>
</evidence>
<keyword evidence="5" id="KW-0862">Zinc</keyword>
<gene>
    <name evidence="12" type="ORF">FFLO_00408</name>
</gene>
<dbReference type="Pfam" id="PF07741">
    <property type="entry name" value="BRF1"/>
    <property type="match status" value="1"/>
</dbReference>
<name>A0A8K0JRD9_9TREE</name>
<dbReference type="EMBL" id="JABELV010000005">
    <property type="protein sequence ID" value="KAG7575244.1"/>
    <property type="molecule type" value="Genomic_DNA"/>
</dbReference>
<comment type="caution">
    <text evidence="12">The sequence shown here is derived from an EMBL/GenBank/DDBJ whole genome shotgun (WGS) entry which is preliminary data.</text>
</comment>
<evidence type="ECO:0000259" key="11">
    <source>
        <dbReference type="SMART" id="SM00385"/>
    </source>
</evidence>
<proteinExistence type="inferred from homology"/>
<dbReference type="Gene3D" id="1.10.472.10">
    <property type="entry name" value="Cyclin-like"/>
    <property type="match status" value="2"/>
</dbReference>
<dbReference type="InterPro" id="IPR000812">
    <property type="entry name" value="TFIIB"/>
</dbReference>
<dbReference type="InterPro" id="IPR011665">
    <property type="entry name" value="BRF1_TBP-bd_dom"/>
</dbReference>
<evidence type="ECO:0000313" key="12">
    <source>
        <dbReference type="EMBL" id="KAG7575244.1"/>
    </source>
</evidence>
<dbReference type="PRINTS" id="PR00685">
    <property type="entry name" value="TIFACTORIIB"/>
</dbReference>
<dbReference type="InterPro" id="IPR013763">
    <property type="entry name" value="Cyclin-like_dom"/>
</dbReference>
<dbReference type="AlphaFoldDB" id="A0A8K0JRD9"/>
<dbReference type="GO" id="GO:0005634">
    <property type="term" value="C:nucleus"/>
    <property type="evidence" value="ECO:0007669"/>
    <property type="project" value="UniProtKB-SubCell"/>
</dbReference>
<dbReference type="Proteomes" id="UP000812966">
    <property type="component" value="Unassembled WGS sequence"/>
</dbReference>
<dbReference type="GO" id="GO:0000126">
    <property type="term" value="C:transcription factor TFIIIB complex"/>
    <property type="evidence" value="ECO:0007669"/>
    <property type="project" value="TreeGrafter"/>
</dbReference>
<keyword evidence="8" id="KW-0804">Transcription</keyword>
<evidence type="ECO:0000256" key="7">
    <source>
        <dbReference type="ARBA" id="ARBA00023159"/>
    </source>
</evidence>
<dbReference type="GO" id="GO:0008270">
    <property type="term" value="F:zinc ion binding"/>
    <property type="evidence" value="ECO:0007669"/>
    <property type="project" value="UniProtKB-KW"/>
</dbReference>
<keyword evidence="7" id="KW-0010">Activator</keyword>
<evidence type="ECO:0000313" key="13">
    <source>
        <dbReference type="Proteomes" id="UP000812966"/>
    </source>
</evidence>
<dbReference type="GO" id="GO:0001006">
    <property type="term" value="F:RNA polymerase III type 3 promoter sequence-specific DNA binding"/>
    <property type="evidence" value="ECO:0007669"/>
    <property type="project" value="TreeGrafter"/>
</dbReference>
<comment type="subcellular location">
    <subcellularLocation>
        <location evidence="1">Nucleus</location>
    </subcellularLocation>
</comment>
<dbReference type="GO" id="GO:0097550">
    <property type="term" value="C:transcription preinitiation complex"/>
    <property type="evidence" value="ECO:0007669"/>
    <property type="project" value="TreeGrafter"/>
</dbReference>
<dbReference type="FunFam" id="1.10.472.10:FF:000002">
    <property type="entry name" value="Transcription factor IIIB 90 kDa subunit"/>
    <property type="match status" value="1"/>
</dbReference>
<feature type="compositionally biased region" description="Basic and acidic residues" evidence="10">
    <location>
        <begin position="344"/>
        <end position="357"/>
    </location>
</feature>
<dbReference type="PANTHER" id="PTHR11618:SF4">
    <property type="entry name" value="TRANSCRIPTION FACTOR IIIB 90 KDA SUBUNIT"/>
    <property type="match status" value="1"/>
</dbReference>
<evidence type="ECO:0000256" key="6">
    <source>
        <dbReference type="ARBA" id="ARBA00023015"/>
    </source>
</evidence>
<dbReference type="GO" id="GO:0000995">
    <property type="term" value="F:RNA polymerase III general transcription initiation factor activity"/>
    <property type="evidence" value="ECO:0007669"/>
    <property type="project" value="TreeGrafter"/>
</dbReference>
<keyword evidence="13" id="KW-1185">Reference proteome</keyword>
<feature type="domain" description="Cyclin-like" evidence="11">
    <location>
        <begin position="174"/>
        <end position="258"/>
    </location>
</feature>
<evidence type="ECO:0000256" key="5">
    <source>
        <dbReference type="ARBA" id="ARBA00022833"/>
    </source>
</evidence>
<comment type="similarity">
    <text evidence="2">Belongs to the TFIIB family.</text>
</comment>
<dbReference type="SUPFAM" id="SSF47954">
    <property type="entry name" value="Cyclin-like"/>
    <property type="match status" value="2"/>
</dbReference>
<organism evidence="12 13">
    <name type="scientific">Filobasidium floriforme</name>
    <dbReference type="NCBI Taxonomy" id="5210"/>
    <lineage>
        <taxon>Eukaryota</taxon>
        <taxon>Fungi</taxon>
        <taxon>Dikarya</taxon>
        <taxon>Basidiomycota</taxon>
        <taxon>Agaricomycotina</taxon>
        <taxon>Tremellomycetes</taxon>
        <taxon>Filobasidiales</taxon>
        <taxon>Filobasidiaceae</taxon>
        <taxon>Filobasidium</taxon>
    </lineage>
</organism>
<feature type="region of interest" description="Disordered" evidence="10">
    <location>
        <begin position="303"/>
        <end position="417"/>
    </location>
</feature>
<dbReference type="InterPro" id="IPR036915">
    <property type="entry name" value="Cyclin-like_sf"/>
</dbReference>
<dbReference type="CDD" id="cd20554">
    <property type="entry name" value="CYCLIN_TFIIIB90_rpt2"/>
    <property type="match status" value="1"/>
</dbReference>
<dbReference type="GO" id="GO:0070897">
    <property type="term" value="P:transcription preinitiation complex assembly"/>
    <property type="evidence" value="ECO:0007669"/>
    <property type="project" value="InterPro"/>
</dbReference>
<evidence type="ECO:0000256" key="9">
    <source>
        <dbReference type="ARBA" id="ARBA00023242"/>
    </source>
</evidence>
<dbReference type="GO" id="GO:0017025">
    <property type="term" value="F:TBP-class protein binding"/>
    <property type="evidence" value="ECO:0007669"/>
    <property type="project" value="InterPro"/>
</dbReference>
<dbReference type="Pfam" id="PF00382">
    <property type="entry name" value="TFIIB"/>
    <property type="match status" value="2"/>
</dbReference>
<feature type="compositionally biased region" description="Acidic residues" evidence="10">
    <location>
        <begin position="401"/>
        <end position="413"/>
    </location>
</feature>
<reference evidence="12" key="1">
    <citation type="submission" date="2020-04" db="EMBL/GenBank/DDBJ databases">
        <title>Analysis of mating type loci in Filobasidium floriforme.</title>
        <authorList>
            <person name="Nowrousian M."/>
        </authorList>
    </citation>
    <scope>NUCLEOTIDE SEQUENCE</scope>
    <source>
        <strain evidence="12">CBS 6242</strain>
    </source>
</reference>
<evidence type="ECO:0000256" key="10">
    <source>
        <dbReference type="SAM" id="MobiDB-lite"/>
    </source>
</evidence>
<keyword evidence="9" id="KW-0539">Nucleus</keyword>
<feature type="compositionally biased region" description="Acidic residues" evidence="10">
    <location>
        <begin position="323"/>
        <end position="332"/>
    </location>
</feature>
<evidence type="ECO:0000256" key="8">
    <source>
        <dbReference type="ARBA" id="ARBA00023163"/>
    </source>
</evidence>
<evidence type="ECO:0000256" key="4">
    <source>
        <dbReference type="ARBA" id="ARBA00022771"/>
    </source>
</evidence>
<dbReference type="Gene3D" id="1.20.5.650">
    <property type="entry name" value="Single helix bin"/>
    <property type="match status" value="1"/>
</dbReference>
<sequence>MGDKIKEDAVQGKSYCLSCGTVLNEMVLTEEVGFQETSSGAVVADGTRLSAGAMGVSFGKQGRYGGTSQEFTEAAGRRKCVDLASKMALGPGVGEEAGRIWFLAYQARFTRGRRGDLVVAACLYVACRTKKYPYQLIDFSSALSNVNVFELGGVYLKLLKAVPIKDPLPLDPSIYIHRFASMLEFGEDTEKVKNDATSLVSGFKRDWMVEGRRPSGICGAALILAARMNNYRRSVAEIVQVVKIADSTLKKRLEEFQQTPAGQMSVTEIRHRWVLDKEGTMAFPSSAAPPIFNKHRRVEALQAEASARAARRASSERGSSAGEDSDEDDDDESGSRKRKRKLNKGKEVKRVKRDRENSATPSSRGGTPRGESPAGQRNSRAGPGPTTLANAMESARSVEQEERDDVEGDEDDLLNNPIADQIVGDELTDALADDDVAEALMKIEHTKEEELNHIQEDIARRPDDDPLKGLDEDELDDYICDPIEAKIKMHTWIDTNMDYLIKLQAKLRKNKLDELRDEAEAEHKKPRMRRGPVGPAESAAESAKGLIERRQYSRNVNYGALERLFESNPDDERDSRDGTPLHGVDEKTDEKGENDQEHDGESDELMTRIAECLRMLCLLRRRER</sequence>
<accession>A0A8K0JRD9</accession>
<feature type="compositionally biased region" description="Basic and acidic residues" evidence="10">
    <location>
        <begin position="573"/>
        <end position="599"/>
    </location>
</feature>
<protein>
    <recommendedName>
        <fullName evidence="11">Cyclin-like domain-containing protein</fullName>
    </recommendedName>
</protein>
<keyword evidence="4" id="KW-0863">Zinc-finger</keyword>
<feature type="region of interest" description="Disordered" evidence="10">
    <location>
        <begin position="516"/>
        <end position="546"/>
    </location>
</feature>
<dbReference type="InterPro" id="IPR013150">
    <property type="entry name" value="TFIIB_cyclin"/>
</dbReference>
<feature type="domain" description="Cyclin-like" evidence="11">
    <location>
        <begin position="78"/>
        <end position="160"/>
    </location>
</feature>
<feature type="region of interest" description="Disordered" evidence="10">
    <location>
        <begin position="564"/>
        <end position="604"/>
    </location>
</feature>
<dbReference type="PANTHER" id="PTHR11618">
    <property type="entry name" value="TRANSCRIPTION INITIATION FACTOR IIB-RELATED"/>
    <property type="match status" value="1"/>
</dbReference>
<keyword evidence="6" id="KW-0805">Transcription regulation</keyword>